<name>A0ABW6VBA6_MICFU</name>
<comment type="caution">
    <text evidence="1">The sequence shown here is derived from an EMBL/GenBank/DDBJ whole genome shotgun (WGS) entry which is preliminary data.</text>
</comment>
<accession>A0ABW6VBA6</accession>
<evidence type="ECO:0000313" key="1">
    <source>
        <dbReference type="EMBL" id="MFF4776639.1"/>
    </source>
</evidence>
<dbReference type="Proteomes" id="UP001602119">
    <property type="component" value="Unassembled WGS sequence"/>
</dbReference>
<dbReference type="EMBL" id="JBIAXI010000018">
    <property type="protein sequence ID" value="MFF4776639.1"/>
    <property type="molecule type" value="Genomic_DNA"/>
</dbReference>
<dbReference type="RefSeq" id="WP_387345014.1">
    <property type="nucleotide sequence ID" value="NZ_JBIAXI010000018.1"/>
</dbReference>
<gene>
    <name evidence="1" type="ORF">ACFY05_27645</name>
</gene>
<sequence>MTRPAVIGTCGPVRAAARPSSGEAIIAIGSGATPVRSALR</sequence>
<evidence type="ECO:0000313" key="2">
    <source>
        <dbReference type="Proteomes" id="UP001602119"/>
    </source>
</evidence>
<reference evidence="1 2" key="1">
    <citation type="submission" date="2024-10" db="EMBL/GenBank/DDBJ databases">
        <title>The Natural Products Discovery Center: Release of the First 8490 Sequenced Strains for Exploring Actinobacteria Biosynthetic Diversity.</title>
        <authorList>
            <person name="Kalkreuter E."/>
            <person name="Kautsar S.A."/>
            <person name="Yang D."/>
            <person name="Bader C.D."/>
            <person name="Teijaro C.N."/>
            <person name="Fluegel L."/>
            <person name="Davis C.M."/>
            <person name="Simpson J.R."/>
            <person name="Lauterbach L."/>
            <person name="Steele A.D."/>
            <person name="Gui C."/>
            <person name="Meng S."/>
            <person name="Li G."/>
            <person name="Viehrig K."/>
            <person name="Ye F."/>
            <person name="Su P."/>
            <person name="Kiefer A.F."/>
            <person name="Nichols A."/>
            <person name="Cepeda A.J."/>
            <person name="Yan W."/>
            <person name="Fan B."/>
            <person name="Jiang Y."/>
            <person name="Adhikari A."/>
            <person name="Zheng C.-J."/>
            <person name="Schuster L."/>
            <person name="Cowan T.M."/>
            <person name="Smanski M.J."/>
            <person name="Chevrette M.G."/>
            <person name="De Carvalho L.P.S."/>
            <person name="Shen B."/>
        </authorList>
    </citation>
    <scope>NUCLEOTIDE SEQUENCE [LARGE SCALE GENOMIC DNA]</scope>
    <source>
        <strain evidence="1 2">NPDC001281</strain>
    </source>
</reference>
<organism evidence="1 2">
    <name type="scientific">Microtetraspora fusca</name>
    <dbReference type="NCBI Taxonomy" id="1997"/>
    <lineage>
        <taxon>Bacteria</taxon>
        <taxon>Bacillati</taxon>
        <taxon>Actinomycetota</taxon>
        <taxon>Actinomycetes</taxon>
        <taxon>Streptosporangiales</taxon>
        <taxon>Streptosporangiaceae</taxon>
        <taxon>Microtetraspora</taxon>
    </lineage>
</organism>
<protein>
    <submittedName>
        <fullName evidence="1">Uncharacterized protein</fullName>
    </submittedName>
</protein>
<proteinExistence type="predicted"/>
<keyword evidence="2" id="KW-1185">Reference proteome</keyword>